<feature type="domain" description="Histidine kinase" evidence="15">
    <location>
        <begin position="1018"/>
        <end position="1230"/>
    </location>
</feature>
<evidence type="ECO:0000256" key="13">
    <source>
        <dbReference type="ARBA" id="ARBA00023136"/>
    </source>
</evidence>
<dbReference type="SMART" id="SM00388">
    <property type="entry name" value="HisKA"/>
    <property type="match status" value="1"/>
</dbReference>
<dbReference type="InterPro" id="IPR003660">
    <property type="entry name" value="HAMP_dom"/>
</dbReference>
<evidence type="ECO:0000256" key="7">
    <source>
        <dbReference type="ARBA" id="ARBA00022692"/>
    </source>
</evidence>
<feature type="transmembrane region" description="Helical" evidence="14">
    <location>
        <begin position="449"/>
        <end position="466"/>
    </location>
</feature>
<dbReference type="GO" id="GO:0000155">
    <property type="term" value="F:phosphorelay sensor kinase activity"/>
    <property type="evidence" value="ECO:0007669"/>
    <property type="project" value="InterPro"/>
</dbReference>
<feature type="transmembrane region" description="Helical" evidence="14">
    <location>
        <begin position="281"/>
        <end position="299"/>
    </location>
</feature>
<dbReference type="Gene3D" id="6.10.340.10">
    <property type="match status" value="1"/>
</dbReference>
<dbReference type="InterPro" id="IPR036890">
    <property type="entry name" value="HATPase_C_sf"/>
</dbReference>
<keyword evidence="5" id="KW-0597">Phosphoprotein</keyword>
<dbReference type="EC" id="2.7.13.3" evidence="3"/>
<evidence type="ECO:0000256" key="3">
    <source>
        <dbReference type="ARBA" id="ARBA00012438"/>
    </source>
</evidence>
<dbReference type="InterPro" id="IPR003661">
    <property type="entry name" value="HisK_dim/P_dom"/>
</dbReference>
<feature type="transmembrane region" description="Helical" evidence="14">
    <location>
        <begin position="717"/>
        <end position="739"/>
    </location>
</feature>
<organism evidence="17 18">
    <name type="scientific">Xiashengella succiniciproducens</name>
    <dbReference type="NCBI Taxonomy" id="2949635"/>
    <lineage>
        <taxon>Bacteria</taxon>
        <taxon>Pseudomonadati</taxon>
        <taxon>Bacteroidota</taxon>
        <taxon>Bacteroidia</taxon>
        <taxon>Marinilabiliales</taxon>
        <taxon>Marinilabiliaceae</taxon>
        <taxon>Xiashengella</taxon>
    </lineage>
</organism>
<dbReference type="GO" id="GO:0005886">
    <property type="term" value="C:plasma membrane"/>
    <property type="evidence" value="ECO:0007669"/>
    <property type="project" value="UniProtKB-SubCell"/>
</dbReference>
<dbReference type="InterPro" id="IPR004358">
    <property type="entry name" value="Sig_transdc_His_kin-like_C"/>
</dbReference>
<keyword evidence="13 14" id="KW-0472">Membrane</keyword>
<dbReference type="CDD" id="cd06225">
    <property type="entry name" value="HAMP"/>
    <property type="match status" value="1"/>
</dbReference>
<keyword evidence="8" id="KW-0547">Nucleotide-binding</keyword>
<dbReference type="PROSITE" id="PS50109">
    <property type="entry name" value="HIS_KIN"/>
    <property type="match status" value="1"/>
</dbReference>
<feature type="transmembrane region" description="Helical" evidence="14">
    <location>
        <begin position="759"/>
        <end position="780"/>
    </location>
</feature>
<dbReference type="SUPFAM" id="SSF47384">
    <property type="entry name" value="Homodimeric domain of signal transducing histidine kinase"/>
    <property type="match status" value="1"/>
</dbReference>
<feature type="transmembrane region" description="Helical" evidence="14">
    <location>
        <begin position="204"/>
        <end position="224"/>
    </location>
</feature>
<dbReference type="InterPro" id="IPR050398">
    <property type="entry name" value="HssS/ArlS-like"/>
</dbReference>
<feature type="transmembrane region" description="Helical" evidence="14">
    <location>
        <begin position="319"/>
        <end position="341"/>
    </location>
</feature>
<evidence type="ECO:0000256" key="8">
    <source>
        <dbReference type="ARBA" id="ARBA00022741"/>
    </source>
</evidence>
<sequence>MLKRASSLYVPLLLFVILLSGILVLRHIDAGRPESQFSVSRAEKAVQSARAGMKACLSKIDISTITSHQELWRAIDSLNYKSVSILVFQGYELVAWTDHLLPVEGINPHYFKQNLVRLENGWYLTASRQEGDVLVVAFSLLKAEYLYQNRFLKNGFPANYGLDPTVLISRELTANSYSINDTDGEYLFSLIPGELKQKPSQASAMADILLLLAIAILWVFAFNIQKQFRGTRFANLVYVGVAALFSSLYYLLICVIGIRYFNQAELFSPHNFAVSNLLPSMGHFLLLSFLLFTLGLWFYKFVRFTLPIPENRIRLTGLYLLLIVMLGLASIYLVFVNRLFYTLALHSSGHLVLIRVTDLDLVILSRYLAVALLLLSFVFIAERLVLSFLIRIPCIHILIAAGTVMLINILVFRGLGVGQSDWCFLFFGATLLVLLYSTRNTVSGLSYTSYSWIAVIFSLYAGMVFMDMTIRKEESDRELLVENLSFQLLREEDPIAEIYLAGIEKQISNDVTLMRLMGQPELDPGVITNHLMKFYFYGYWRRFDIQIIPCWPSGDLLVEQTGEVSNCYEYFFGLIEHYGYPLEGSAHFYFMDDDDGQSSYFGVFRFFPDDDARETTLFIELHFKPFFEGLGYPELLVSDRDLAKMRLLEEYSYAKYLDGRLVKRSGEFMYKAQVDPYFPVPYSKVFLKEGNYSHLVYQPSPNATILLSRKDFTVTDVLMAFSLFFLFFFLLTGIVILLLQWQSKGFSFRISIQKRIQTVFVAVMVLMLIVVATGTVYYTVKQYRQKHLELLESKVQSIMLELEYKVGLDGPETSSPGDYLNYQLQMISTVFYCDINLYGVDGTLIGTSRPELFRSGLAGTQMNPKAYYNLAYTEAVSHLEEEQIGSMKYISFYVPLLDSNNRLSGFLNLPYFVGNNDLRSEISSVIVTIVNFYLLFSFLVILIAVFLSRQITRPLLLLQTKISQIKLDRLNEKIDYKGQDEIGELVAEYNRMVDELTISAGKLARTERELAWREMARQIAHEIKNPLTPMKLSIQYLQRAWKDNVVDFDAYLKKVTDTLIEQINSLSSIASEFSRFAQMPPEKSEVINLIEKIENSRTLFGDTGSVPVVLVNMAGDIVKVRADGEQLLGVFNNLIKNAIQSIPDNREGRIEIEVSRDDEKVVVAIKDNGKGVPDEIRTKLFEPSFTTKTGGMGLGLAISKRAVENAGGRIWFTSEENTGSVFYVELPVISDSK</sequence>
<dbReference type="CDD" id="cd00082">
    <property type="entry name" value="HisKA"/>
    <property type="match status" value="1"/>
</dbReference>
<feature type="transmembrane region" description="Helical" evidence="14">
    <location>
        <begin position="388"/>
        <end position="411"/>
    </location>
</feature>
<reference evidence="17" key="1">
    <citation type="submission" date="2022-05" db="EMBL/GenBank/DDBJ databases">
        <authorList>
            <person name="Sun X."/>
        </authorList>
    </citation>
    <scope>NUCLEOTIDE SEQUENCE</scope>
    <source>
        <strain evidence="17">Ai-910</strain>
    </source>
</reference>
<dbReference type="InterPro" id="IPR003594">
    <property type="entry name" value="HATPase_dom"/>
</dbReference>
<dbReference type="Gene3D" id="1.10.287.130">
    <property type="match status" value="1"/>
</dbReference>
<keyword evidence="6" id="KW-0808">Transferase</keyword>
<feature type="domain" description="HAMP" evidence="16">
    <location>
        <begin position="949"/>
        <end position="1001"/>
    </location>
</feature>
<keyword evidence="11 14" id="KW-1133">Transmembrane helix</keyword>
<feature type="transmembrane region" description="Helical" evidence="14">
    <location>
        <begin position="922"/>
        <end position="947"/>
    </location>
</feature>
<dbReference type="Proteomes" id="UP001056426">
    <property type="component" value="Chromosome"/>
</dbReference>
<feature type="transmembrane region" description="Helical" evidence="14">
    <location>
        <begin position="236"/>
        <end position="261"/>
    </location>
</feature>
<dbReference type="SMART" id="SM00304">
    <property type="entry name" value="HAMP"/>
    <property type="match status" value="1"/>
</dbReference>
<dbReference type="CDD" id="cd00075">
    <property type="entry name" value="HATPase"/>
    <property type="match status" value="1"/>
</dbReference>
<accession>A0A9J6ZRG5</accession>
<dbReference type="InterPro" id="IPR036097">
    <property type="entry name" value="HisK_dim/P_sf"/>
</dbReference>
<dbReference type="GO" id="GO:0005524">
    <property type="term" value="F:ATP binding"/>
    <property type="evidence" value="ECO:0007669"/>
    <property type="project" value="UniProtKB-KW"/>
</dbReference>
<evidence type="ECO:0000256" key="1">
    <source>
        <dbReference type="ARBA" id="ARBA00000085"/>
    </source>
</evidence>
<evidence type="ECO:0000259" key="15">
    <source>
        <dbReference type="PROSITE" id="PS50109"/>
    </source>
</evidence>
<dbReference type="KEGG" id="alkq:M9189_02585"/>
<dbReference type="EMBL" id="CP098400">
    <property type="protein sequence ID" value="URW80247.1"/>
    <property type="molecule type" value="Genomic_DNA"/>
</dbReference>
<feature type="transmembrane region" description="Helical" evidence="14">
    <location>
        <begin position="361"/>
        <end position="381"/>
    </location>
</feature>
<keyword evidence="7 14" id="KW-0812">Transmembrane</keyword>
<evidence type="ECO:0000313" key="18">
    <source>
        <dbReference type="Proteomes" id="UP001056426"/>
    </source>
</evidence>
<gene>
    <name evidence="17" type="ORF">M9189_02585</name>
</gene>
<keyword evidence="9" id="KW-0418">Kinase</keyword>
<dbReference type="Pfam" id="PF00672">
    <property type="entry name" value="HAMP"/>
    <property type="match status" value="1"/>
</dbReference>
<dbReference type="PRINTS" id="PR00344">
    <property type="entry name" value="BCTRLSENSOR"/>
</dbReference>
<evidence type="ECO:0000256" key="2">
    <source>
        <dbReference type="ARBA" id="ARBA00004651"/>
    </source>
</evidence>
<reference evidence="17" key="2">
    <citation type="submission" date="2022-06" db="EMBL/GenBank/DDBJ databases">
        <title>Xiashengella guii gen. nov. sp. nov., a bacterium isolated form anaerobic digestion tank.</title>
        <authorList>
            <person name="Huang H."/>
        </authorList>
    </citation>
    <scope>NUCLEOTIDE SEQUENCE</scope>
    <source>
        <strain evidence="17">Ai-910</strain>
    </source>
</reference>
<dbReference type="RefSeq" id="WP_250724388.1">
    <property type="nucleotide sequence ID" value="NZ_CP098400.1"/>
</dbReference>
<dbReference type="AlphaFoldDB" id="A0A9J6ZRG5"/>
<dbReference type="Pfam" id="PF00512">
    <property type="entry name" value="HisKA"/>
    <property type="match status" value="1"/>
</dbReference>
<evidence type="ECO:0000256" key="4">
    <source>
        <dbReference type="ARBA" id="ARBA00022475"/>
    </source>
</evidence>
<protein>
    <recommendedName>
        <fullName evidence="3">histidine kinase</fullName>
        <ecNumber evidence="3">2.7.13.3</ecNumber>
    </recommendedName>
</protein>
<evidence type="ECO:0000313" key="17">
    <source>
        <dbReference type="EMBL" id="URW80247.1"/>
    </source>
</evidence>
<comment type="subcellular location">
    <subcellularLocation>
        <location evidence="2">Cell membrane</location>
        <topology evidence="2">Multi-pass membrane protein</topology>
    </subcellularLocation>
</comment>
<dbReference type="Gene3D" id="3.30.565.10">
    <property type="entry name" value="Histidine kinase-like ATPase, C-terminal domain"/>
    <property type="match status" value="1"/>
</dbReference>
<evidence type="ECO:0000256" key="5">
    <source>
        <dbReference type="ARBA" id="ARBA00022553"/>
    </source>
</evidence>
<name>A0A9J6ZRG5_9BACT</name>
<evidence type="ECO:0000256" key="12">
    <source>
        <dbReference type="ARBA" id="ARBA00023012"/>
    </source>
</evidence>
<dbReference type="SMART" id="SM00387">
    <property type="entry name" value="HATPase_c"/>
    <property type="match status" value="1"/>
</dbReference>
<evidence type="ECO:0000256" key="11">
    <source>
        <dbReference type="ARBA" id="ARBA00022989"/>
    </source>
</evidence>
<dbReference type="Pfam" id="PF02518">
    <property type="entry name" value="HATPase_c"/>
    <property type="match status" value="1"/>
</dbReference>
<evidence type="ECO:0000256" key="9">
    <source>
        <dbReference type="ARBA" id="ARBA00022777"/>
    </source>
</evidence>
<keyword evidence="10 17" id="KW-0067">ATP-binding</keyword>
<comment type="catalytic activity">
    <reaction evidence="1">
        <text>ATP + protein L-histidine = ADP + protein N-phospho-L-histidine.</text>
        <dbReference type="EC" id="2.7.13.3"/>
    </reaction>
</comment>
<dbReference type="SUPFAM" id="SSF158472">
    <property type="entry name" value="HAMP domain-like"/>
    <property type="match status" value="1"/>
</dbReference>
<proteinExistence type="predicted"/>
<dbReference type="InterPro" id="IPR005467">
    <property type="entry name" value="His_kinase_dom"/>
</dbReference>
<dbReference type="SUPFAM" id="SSF55874">
    <property type="entry name" value="ATPase domain of HSP90 chaperone/DNA topoisomerase II/histidine kinase"/>
    <property type="match status" value="1"/>
</dbReference>
<keyword evidence="12" id="KW-0902">Two-component regulatory system</keyword>
<evidence type="ECO:0000256" key="10">
    <source>
        <dbReference type="ARBA" id="ARBA00022840"/>
    </source>
</evidence>
<keyword evidence="4" id="KW-1003">Cell membrane</keyword>
<evidence type="ECO:0000259" key="16">
    <source>
        <dbReference type="PROSITE" id="PS50885"/>
    </source>
</evidence>
<keyword evidence="18" id="KW-1185">Reference proteome</keyword>
<dbReference type="PANTHER" id="PTHR45528:SF1">
    <property type="entry name" value="SENSOR HISTIDINE KINASE CPXA"/>
    <property type="match status" value="1"/>
</dbReference>
<evidence type="ECO:0000256" key="6">
    <source>
        <dbReference type="ARBA" id="ARBA00022679"/>
    </source>
</evidence>
<dbReference type="PANTHER" id="PTHR45528">
    <property type="entry name" value="SENSOR HISTIDINE KINASE CPXA"/>
    <property type="match status" value="1"/>
</dbReference>
<evidence type="ECO:0000256" key="14">
    <source>
        <dbReference type="SAM" id="Phobius"/>
    </source>
</evidence>
<dbReference type="PROSITE" id="PS50885">
    <property type="entry name" value="HAMP"/>
    <property type="match status" value="1"/>
</dbReference>